<evidence type="ECO:0000313" key="2">
    <source>
        <dbReference type="Proteomes" id="UP000053660"/>
    </source>
</evidence>
<evidence type="ECO:0000313" key="1">
    <source>
        <dbReference type="EMBL" id="KHJ78806.1"/>
    </source>
</evidence>
<name>A0A0B1S4K2_OESDE</name>
<organism evidence="1 2">
    <name type="scientific">Oesophagostomum dentatum</name>
    <name type="common">Nodular worm</name>
    <dbReference type="NCBI Taxonomy" id="61180"/>
    <lineage>
        <taxon>Eukaryota</taxon>
        <taxon>Metazoa</taxon>
        <taxon>Ecdysozoa</taxon>
        <taxon>Nematoda</taxon>
        <taxon>Chromadorea</taxon>
        <taxon>Rhabditida</taxon>
        <taxon>Rhabditina</taxon>
        <taxon>Rhabditomorpha</taxon>
        <taxon>Strongyloidea</taxon>
        <taxon>Strongylidae</taxon>
        <taxon>Oesophagostomum</taxon>
    </lineage>
</organism>
<sequence length="49" mass="5828">MFERMLLLITEQRTPSNLTICSKHIRPLTIFERSRNGKCISLLLVNYYN</sequence>
<protein>
    <submittedName>
        <fullName evidence="1">Uncharacterized protein</fullName>
    </submittedName>
</protein>
<gene>
    <name evidence="1" type="ORF">OESDEN_21570</name>
</gene>
<dbReference type="Proteomes" id="UP000053660">
    <property type="component" value="Unassembled WGS sequence"/>
</dbReference>
<proteinExistence type="predicted"/>
<dbReference type="EMBL" id="KN608871">
    <property type="protein sequence ID" value="KHJ78806.1"/>
    <property type="molecule type" value="Genomic_DNA"/>
</dbReference>
<reference evidence="1 2" key="1">
    <citation type="submission" date="2014-03" db="EMBL/GenBank/DDBJ databases">
        <title>Draft genome of the hookworm Oesophagostomum dentatum.</title>
        <authorList>
            <person name="Mitreva M."/>
        </authorList>
    </citation>
    <scope>NUCLEOTIDE SEQUENCE [LARGE SCALE GENOMIC DNA]</scope>
    <source>
        <strain evidence="1 2">OD-Hann</strain>
    </source>
</reference>
<accession>A0A0B1S4K2</accession>
<keyword evidence="2" id="KW-1185">Reference proteome</keyword>
<dbReference type="AlphaFoldDB" id="A0A0B1S4K2"/>